<sequence>MCIKYDFRRNTERSEQGSQDYKPYTLILYLNKIDKLNQFE</sequence>
<keyword evidence="2" id="KW-1185">Reference proteome</keyword>
<dbReference type="InParanoid" id="K3XPA6"/>
<dbReference type="HOGENOM" id="CLU_3300329_0_0_1"/>
<dbReference type="Gramene" id="KQL06778">
    <property type="protein sequence ID" value="KQL06778"/>
    <property type="gene ID" value="SETIT_003729mg"/>
</dbReference>
<name>K3XPA6_SETIT</name>
<evidence type="ECO:0000313" key="1">
    <source>
        <dbReference type="EnsemblPlants" id="KQL06778"/>
    </source>
</evidence>
<dbReference type="EMBL" id="AGNK02003286">
    <property type="status" value="NOT_ANNOTATED_CDS"/>
    <property type="molecule type" value="Genomic_DNA"/>
</dbReference>
<organism evidence="1 2">
    <name type="scientific">Setaria italica</name>
    <name type="common">Foxtail millet</name>
    <name type="synonym">Panicum italicum</name>
    <dbReference type="NCBI Taxonomy" id="4555"/>
    <lineage>
        <taxon>Eukaryota</taxon>
        <taxon>Viridiplantae</taxon>
        <taxon>Streptophyta</taxon>
        <taxon>Embryophyta</taxon>
        <taxon>Tracheophyta</taxon>
        <taxon>Spermatophyta</taxon>
        <taxon>Magnoliopsida</taxon>
        <taxon>Liliopsida</taxon>
        <taxon>Poales</taxon>
        <taxon>Poaceae</taxon>
        <taxon>PACMAD clade</taxon>
        <taxon>Panicoideae</taxon>
        <taxon>Panicodae</taxon>
        <taxon>Paniceae</taxon>
        <taxon>Cenchrinae</taxon>
        <taxon>Setaria</taxon>
    </lineage>
</organism>
<evidence type="ECO:0000313" key="2">
    <source>
        <dbReference type="Proteomes" id="UP000004995"/>
    </source>
</evidence>
<protein>
    <submittedName>
        <fullName evidence="1">Uncharacterized protein</fullName>
    </submittedName>
</protein>
<dbReference type="AlphaFoldDB" id="K3XPA6"/>
<dbReference type="EnsemblPlants" id="KQL06778">
    <property type="protein sequence ID" value="KQL06778"/>
    <property type="gene ID" value="SETIT_003729mg"/>
</dbReference>
<reference evidence="1" key="2">
    <citation type="submission" date="2018-08" db="UniProtKB">
        <authorList>
            <consortium name="EnsemblPlants"/>
        </authorList>
    </citation>
    <scope>IDENTIFICATION</scope>
    <source>
        <strain evidence="1">Yugu1</strain>
    </source>
</reference>
<accession>K3XPA6</accession>
<dbReference type="Proteomes" id="UP000004995">
    <property type="component" value="Unassembled WGS sequence"/>
</dbReference>
<proteinExistence type="predicted"/>
<reference evidence="2" key="1">
    <citation type="journal article" date="2012" name="Nat. Biotechnol.">
        <title>Reference genome sequence of the model plant Setaria.</title>
        <authorList>
            <person name="Bennetzen J.L."/>
            <person name="Schmutz J."/>
            <person name="Wang H."/>
            <person name="Percifield R."/>
            <person name="Hawkins J."/>
            <person name="Pontaroli A.C."/>
            <person name="Estep M."/>
            <person name="Feng L."/>
            <person name="Vaughn J.N."/>
            <person name="Grimwood J."/>
            <person name="Jenkins J."/>
            <person name="Barry K."/>
            <person name="Lindquist E."/>
            <person name="Hellsten U."/>
            <person name="Deshpande S."/>
            <person name="Wang X."/>
            <person name="Wu X."/>
            <person name="Mitros T."/>
            <person name="Triplett J."/>
            <person name="Yang X."/>
            <person name="Ye C.Y."/>
            <person name="Mauro-Herrera M."/>
            <person name="Wang L."/>
            <person name="Li P."/>
            <person name="Sharma M."/>
            <person name="Sharma R."/>
            <person name="Ronald P.C."/>
            <person name="Panaud O."/>
            <person name="Kellogg E.A."/>
            <person name="Brutnell T.P."/>
            <person name="Doust A.N."/>
            <person name="Tuskan G.A."/>
            <person name="Rokhsar D."/>
            <person name="Devos K.M."/>
        </authorList>
    </citation>
    <scope>NUCLEOTIDE SEQUENCE [LARGE SCALE GENOMIC DNA]</scope>
    <source>
        <strain evidence="2">cv. Yugu1</strain>
    </source>
</reference>